<protein>
    <recommendedName>
        <fullName evidence="7">C2H2-type domain-containing protein</fullName>
    </recommendedName>
</protein>
<evidence type="ECO:0000256" key="1">
    <source>
        <dbReference type="ARBA" id="ARBA00022723"/>
    </source>
</evidence>
<feature type="compositionally biased region" description="Basic and acidic residues" evidence="6">
    <location>
        <begin position="204"/>
        <end position="213"/>
    </location>
</feature>
<dbReference type="HOGENOM" id="CLU_1262121_0_0_1"/>
<dbReference type="InterPro" id="IPR013087">
    <property type="entry name" value="Znf_C2H2_type"/>
</dbReference>
<name>U9V685_RHIID</name>
<dbReference type="PROSITE" id="PS50157">
    <property type="entry name" value="ZINC_FINGER_C2H2_2"/>
    <property type="match status" value="1"/>
</dbReference>
<feature type="domain" description="C2H2-type" evidence="7">
    <location>
        <begin position="132"/>
        <end position="161"/>
    </location>
</feature>
<dbReference type="PANTHER" id="PTHR19818">
    <property type="entry name" value="ZINC FINGER PROTEIN ZIC AND GLI"/>
    <property type="match status" value="1"/>
</dbReference>
<dbReference type="PROSITE" id="PS00028">
    <property type="entry name" value="ZINC_FINGER_C2H2_1"/>
    <property type="match status" value="1"/>
</dbReference>
<dbReference type="VEuPathDB" id="FungiDB:RhiirFUN_012944"/>
<dbReference type="InterPro" id="IPR036236">
    <property type="entry name" value="Znf_C2H2_sf"/>
</dbReference>
<proteinExistence type="predicted"/>
<dbReference type="SUPFAM" id="SSF57667">
    <property type="entry name" value="beta-beta-alpha zinc fingers"/>
    <property type="match status" value="1"/>
</dbReference>
<keyword evidence="1" id="KW-0479">Metal-binding</keyword>
<evidence type="ECO:0000256" key="4">
    <source>
        <dbReference type="ARBA" id="ARBA00022833"/>
    </source>
</evidence>
<dbReference type="GO" id="GO:0000981">
    <property type="term" value="F:DNA-binding transcription factor activity, RNA polymerase II-specific"/>
    <property type="evidence" value="ECO:0007669"/>
    <property type="project" value="TreeGrafter"/>
</dbReference>
<dbReference type="SMART" id="SM00355">
    <property type="entry name" value="ZnF_C2H2"/>
    <property type="match status" value="3"/>
</dbReference>
<feature type="region of interest" description="Disordered" evidence="6">
    <location>
        <begin position="197"/>
        <end position="219"/>
    </location>
</feature>
<evidence type="ECO:0000256" key="2">
    <source>
        <dbReference type="ARBA" id="ARBA00022737"/>
    </source>
</evidence>
<evidence type="ECO:0000256" key="3">
    <source>
        <dbReference type="ARBA" id="ARBA00022771"/>
    </source>
</evidence>
<dbReference type="GO" id="GO:0000978">
    <property type="term" value="F:RNA polymerase II cis-regulatory region sequence-specific DNA binding"/>
    <property type="evidence" value="ECO:0007669"/>
    <property type="project" value="TreeGrafter"/>
</dbReference>
<keyword evidence="4" id="KW-0862">Zinc</keyword>
<dbReference type="GO" id="GO:0008270">
    <property type="term" value="F:zinc ion binding"/>
    <property type="evidence" value="ECO:0007669"/>
    <property type="project" value="UniProtKB-KW"/>
</dbReference>
<evidence type="ECO:0000313" key="8">
    <source>
        <dbReference type="EMBL" id="ESA23426.1"/>
    </source>
</evidence>
<sequence>MNFIASLIAITILVPQNIHKRWPKKNHDFPFNRNFDKLIFFFLLRVNLIKNIISLKTNVKHLTVYLSRLFHFLSFDEGTMSESVASITPFVCKWFGCHSKRFSTQVDLEYHVYTDHQDLNKLKTLYRGLPIYNCPWEGCKYRLRDISKFREHLLKHTQQRPFKCPLCPICNDSRQFETLEELNQHLILNHNDSVVDHSGAVDNTNHEKLEKGNDTASIS</sequence>
<dbReference type="GO" id="GO:0045944">
    <property type="term" value="P:positive regulation of transcription by RNA polymerase II"/>
    <property type="evidence" value="ECO:0007669"/>
    <property type="project" value="UniProtKB-ARBA"/>
</dbReference>
<dbReference type="EMBL" id="KI274787">
    <property type="protein sequence ID" value="ESA23426.1"/>
    <property type="molecule type" value="Genomic_DNA"/>
</dbReference>
<gene>
    <name evidence="8" type="ORF">GLOINDRAFT_106398</name>
</gene>
<evidence type="ECO:0000259" key="7">
    <source>
        <dbReference type="PROSITE" id="PS50157"/>
    </source>
</evidence>
<dbReference type="AlphaFoldDB" id="U9V685"/>
<dbReference type="InterPro" id="IPR050329">
    <property type="entry name" value="GLI_C2H2-zinc-finger"/>
</dbReference>
<dbReference type="Gene3D" id="3.30.160.60">
    <property type="entry name" value="Classic Zinc Finger"/>
    <property type="match status" value="1"/>
</dbReference>
<dbReference type="GO" id="GO:0005634">
    <property type="term" value="C:nucleus"/>
    <property type="evidence" value="ECO:0007669"/>
    <property type="project" value="UniProtKB-ARBA"/>
</dbReference>
<reference evidence="8" key="1">
    <citation type="submission" date="2013-07" db="EMBL/GenBank/DDBJ databases">
        <title>The genome of an arbuscular mycorrhizal fungus provides insights into the evolution of the oldest plant symbiosis.</title>
        <authorList>
            <consortium name="DOE Joint Genome Institute"/>
            <person name="Tisserant E."/>
            <person name="Malbreil M."/>
            <person name="Kuo A."/>
            <person name="Kohler A."/>
            <person name="Symeonidi A."/>
            <person name="Balestrini R."/>
            <person name="Charron P."/>
            <person name="Duensing N."/>
            <person name="Frei-dit-Frey N."/>
            <person name="Gianinazzi-Pearson V."/>
            <person name="Gilbert B."/>
            <person name="Handa Y."/>
            <person name="Hijri M."/>
            <person name="Kaul R."/>
            <person name="Kawaguchi M."/>
            <person name="Krajinski F."/>
            <person name="Lammers P."/>
            <person name="Lapierre D."/>
            <person name="Masclaux F.G."/>
            <person name="Murat C."/>
            <person name="Morin E."/>
            <person name="Ndikumana S."/>
            <person name="Pagni M."/>
            <person name="Petitpierre D."/>
            <person name="Requena N."/>
            <person name="Rosikiewicz P."/>
            <person name="Riley R."/>
            <person name="Saito K."/>
            <person name="San Clemente H."/>
            <person name="Shapiro H."/>
            <person name="van Tuinen D."/>
            <person name="Becard G."/>
            <person name="Bonfante P."/>
            <person name="Paszkowski U."/>
            <person name="Shachar-Hill Y."/>
            <person name="Young J.P."/>
            <person name="Sanders I.R."/>
            <person name="Henrissat B."/>
            <person name="Rensing S.A."/>
            <person name="Grigoriev I.V."/>
            <person name="Corradi N."/>
            <person name="Roux C."/>
            <person name="Martin F."/>
        </authorList>
    </citation>
    <scope>NUCLEOTIDE SEQUENCE</scope>
    <source>
        <strain evidence="8">DAOM 197198</strain>
    </source>
</reference>
<organism evidence="8">
    <name type="scientific">Rhizophagus irregularis (strain DAOM 181602 / DAOM 197198 / MUCL 43194)</name>
    <name type="common">Arbuscular mycorrhizal fungus</name>
    <name type="synonym">Glomus intraradices</name>
    <dbReference type="NCBI Taxonomy" id="747089"/>
    <lineage>
        <taxon>Eukaryota</taxon>
        <taxon>Fungi</taxon>
        <taxon>Fungi incertae sedis</taxon>
        <taxon>Mucoromycota</taxon>
        <taxon>Glomeromycotina</taxon>
        <taxon>Glomeromycetes</taxon>
        <taxon>Glomerales</taxon>
        <taxon>Glomeraceae</taxon>
        <taxon>Rhizophagus</taxon>
    </lineage>
</organism>
<keyword evidence="2" id="KW-0677">Repeat</keyword>
<evidence type="ECO:0000256" key="5">
    <source>
        <dbReference type="PROSITE-ProRule" id="PRU00042"/>
    </source>
</evidence>
<accession>U9V685</accession>
<evidence type="ECO:0000256" key="6">
    <source>
        <dbReference type="SAM" id="MobiDB-lite"/>
    </source>
</evidence>
<keyword evidence="3 5" id="KW-0863">Zinc-finger</keyword>
<dbReference type="PANTHER" id="PTHR19818:SF139">
    <property type="entry name" value="PAIR-RULE PROTEIN ODD-PAIRED"/>
    <property type="match status" value="1"/>
</dbReference>